<feature type="domain" description="ABC transmembrane type-1" evidence="14">
    <location>
        <begin position="31"/>
        <end position="308"/>
    </location>
</feature>
<dbReference type="Pfam" id="PF00664">
    <property type="entry name" value="ABC_membrane"/>
    <property type="match status" value="1"/>
</dbReference>
<feature type="transmembrane region" description="Helical" evidence="12">
    <location>
        <begin position="141"/>
        <end position="160"/>
    </location>
</feature>
<comment type="similarity">
    <text evidence="10">Belongs to the ABC transporter superfamily. Siderophore-Fe(3+) uptake transporter (SIUT) (TC 3.A.1.21) family.</text>
</comment>
<dbReference type="STRING" id="408015.SXIM_41010"/>
<evidence type="ECO:0000259" key="13">
    <source>
        <dbReference type="PROSITE" id="PS50893"/>
    </source>
</evidence>
<dbReference type="InterPro" id="IPR003593">
    <property type="entry name" value="AAA+_ATPase"/>
</dbReference>
<dbReference type="GO" id="GO:0005524">
    <property type="term" value="F:ATP binding"/>
    <property type="evidence" value="ECO:0007669"/>
    <property type="project" value="UniProtKB-KW"/>
</dbReference>
<keyword evidence="8 12" id="KW-1133">Transmembrane helix</keyword>
<proteinExistence type="inferred from homology"/>
<dbReference type="PROSITE" id="PS50893">
    <property type="entry name" value="ABC_TRANSPORTER_2"/>
    <property type="match status" value="1"/>
</dbReference>
<evidence type="ECO:0000256" key="3">
    <source>
        <dbReference type="ARBA" id="ARBA00022475"/>
    </source>
</evidence>
<dbReference type="Gene3D" id="3.40.50.300">
    <property type="entry name" value="P-loop containing nucleotide triphosphate hydrolases"/>
    <property type="match status" value="1"/>
</dbReference>
<dbReference type="PROSITE" id="PS50929">
    <property type="entry name" value="ABC_TM1F"/>
    <property type="match status" value="1"/>
</dbReference>
<dbReference type="InterPro" id="IPR039421">
    <property type="entry name" value="Type_1_exporter"/>
</dbReference>
<dbReference type="PROSITE" id="PS00211">
    <property type="entry name" value="ABC_TRANSPORTER_1"/>
    <property type="match status" value="1"/>
</dbReference>
<dbReference type="CDD" id="cd18551">
    <property type="entry name" value="ABC_6TM_LmrA_like"/>
    <property type="match status" value="1"/>
</dbReference>
<dbReference type="FunFam" id="3.40.50.300:FF:000221">
    <property type="entry name" value="Multidrug ABC transporter ATP-binding protein"/>
    <property type="match status" value="1"/>
</dbReference>
<feature type="transmembrane region" description="Helical" evidence="12">
    <location>
        <begin position="61"/>
        <end position="79"/>
    </location>
</feature>
<dbReference type="SUPFAM" id="SSF90123">
    <property type="entry name" value="ABC transporter transmembrane region"/>
    <property type="match status" value="1"/>
</dbReference>
<evidence type="ECO:0000256" key="2">
    <source>
        <dbReference type="ARBA" id="ARBA00022448"/>
    </source>
</evidence>
<feature type="transmembrane region" description="Helical" evidence="12">
    <location>
        <begin position="285"/>
        <end position="306"/>
    </location>
</feature>
<dbReference type="PANTHER" id="PTHR43394">
    <property type="entry name" value="ATP-DEPENDENT PERMEASE MDL1, MITOCHONDRIAL"/>
    <property type="match status" value="1"/>
</dbReference>
<evidence type="ECO:0000313" key="16">
    <source>
        <dbReference type="Proteomes" id="UP000034034"/>
    </source>
</evidence>
<evidence type="ECO:0000256" key="4">
    <source>
        <dbReference type="ARBA" id="ARBA00022519"/>
    </source>
</evidence>
<feature type="compositionally biased region" description="Low complexity" evidence="11">
    <location>
        <begin position="325"/>
        <end position="340"/>
    </location>
</feature>
<keyword evidence="6" id="KW-0547">Nucleotide-binding</keyword>
<dbReference type="KEGG" id="sxi:SXIM_41010"/>
<organism evidence="15 16">
    <name type="scientific">Streptomyces xiamenensis</name>
    <dbReference type="NCBI Taxonomy" id="408015"/>
    <lineage>
        <taxon>Bacteria</taxon>
        <taxon>Bacillati</taxon>
        <taxon>Actinomycetota</taxon>
        <taxon>Actinomycetes</taxon>
        <taxon>Kitasatosporales</taxon>
        <taxon>Streptomycetaceae</taxon>
        <taxon>Streptomyces</taxon>
    </lineage>
</organism>
<reference evidence="15" key="1">
    <citation type="submission" date="2019-08" db="EMBL/GenBank/DDBJ databases">
        <title>Complete genome sequence of a mangrove-derived Streptomyces xiamenensis.</title>
        <authorList>
            <person name="Xu J."/>
        </authorList>
    </citation>
    <scope>NUCLEOTIDE SEQUENCE</scope>
    <source>
        <strain evidence="15">318</strain>
    </source>
</reference>
<keyword evidence="16" id="KW-1185">Reference proteome</keyword>
<feature type="transmembrane region" description="Helical" evidence="12">
    <location>
        <begin position="242"/>
        <end position="265"/>
    </location>
</feature>
<evidence type="ECO:0000313" key="15">
    <source>
        <dbReference type="EMBL" id="AKG45485.1"/>
    </source>
</evidence>
<dbReference type="PATRIC" id="fig|408015.6.peg.4153"/>
<evidence type="ECO:0000256" key="7">
    <source>
        <dbReference type="ARBA" id="ARBA00022840"/>
    </source>
</evidence>
<evidence type="ECO:0000256" key="5">
    <source>
        <dbReference type="ARBA" id="ARBA00022692"/>
    </source>
</evidence>
<comment type="subcellular location">
    <subcellularLocation>
        <location evidence="1">Cell inner membrane</location>
        <topology evidence="1">Multi-pass membrane protein</topology>
    </subcellularLocation>
</comment>
<keyword evidence="4" id="KW-0997">Cell inner membrane</keyword>
<dbReference type="GO" id="GO:0005886">
    <property type="term" value="C:plasma membrane"/>
    <property type="evidence" value="ECO:0007669"/>
    <property type="project" value="UniProtKB-SubCell"/>
</dbReference>
<keyword evidence="3" id="KW-1003">Cell membrane</keyword>
<name>A0A0F7FY71_9ACTN</name>
<evidence type="ECO:0000256" key="12">
    <source>
        <dbReference type="SAM" id="Phobius"/>
    </source>
</evidence>
<dbReference type="Pfam" id="PF00005">
    <property type="entry name" value="ABC_tran"/>
    <property type="match status" value="1"/>
</dbReference>
<dbReference type="SMART" id="SM00382">
    <property type="entry name" value="AAA"/>
    <property type="match status" value="1"/>
</dbReference>
<accession>A0A0F7FY71</accession>
<dbReference type="InterPro" id="IPR003439">
    <property type="entry name" value="ABC_transporter-like_ATP-bd"/>
</dbReference>
<dbReference type="InterPro" id="IPR011527">
    <property type="entry name" value="ABC1_TM_dom"/>
</dbReference>
<protein>
    <submittedName>
        <fullName evidence="15">Abc transporter atp-binding protein</fullName>
    </submittedName>
</protein>
<dbReference type="PANTHER" id="PTHR43394:SF1">
    <property type="entry name" value="ATP-BINDING CASSETTE SUB-FAMILY B MEMBER 10, MITOCHONDRIAL"/>
    <property type="match status" value="1"/>
</dbReference>
<keyword evidence="7 15" id="KW-0067">ATP-binding</keyword>
<evidence type="ECO:0000256" key="8">
    <source>
        <dbReference type="ARBA" id="ARBA00022989"/>
    </source>
</evidence>
<sequence>MTEPAAERPAGPGPGTIWGIARRHRLLLGSGVLLGVVGVASTLAQPVIVSDLIEAAGAGEAVAFLIVLLGALLLADAALSATQGYLIGRAGENIVRDSRTFLTGRVLRADLAAYQARRQGDVHTRLVSDTSLVKIALSQSLAQIIVNGLVVIGCVVMMAWIDIWLLLIALGCIGVASAVSLWLARRLRVAAVRNREDTGDFGADLHRVLGALTTVKAARAEDREQHRIGLLTERARDSGIRVTAYASVLTPTMNVGLQASLAAVVGAGMARAATGSLGLADFTAFVMYLFYLVSPLVLVFMSIGAYQQGRAAMARVDELVHLPQEDGPATAPEPAAGPDPLTGTAPPAVEFRAVRFGYGEDGRDVLDGVSFAVPPRGLTALVGPSGAGKTTAFQLIERFYRPRGGAVLVDGRDIATLPLSAVRGRVGYVQQDSAAMRGTLRENITYAAPDATEAELWDAVEMAGLGQVVADLPEGLDTVLGDGGTGLSGGQRQRVCIARALLQRPAVMLLDEATSHLDSDTEAALREVLARVAERCAVIAIAHRISTVVDAGHIVVLEDGRVRDRGTHPELMARDALYRRLATTQLVADTAPAAGRQDPAGRVQ</sequence>
<dbReference type="Proteomes" id="UP000034034">
    <property type="component" value="Chromosome"/>
</dbReference>
<dbReference type="InterPro" id="IPR027417">
    <property type="entry name" value="P-loop_NTPase"/>
</dbReference>
<keyword evidence="5 12" id="KW-0812">Transmembrane</keyword>
<evidence type="ECO:0000256" key="9">
    <source>
        <dbReference type="ARBA" id="ARBA00023136"/>
    </source>
</evidence>
<dbReference type="Gene3D" id="1.20.1560.10">
    <property type="entry name" value="ABC transporter type 1, transmembrane domain"/>
    <property type="match status" value="1"/>
</dbReference>
<evidence type="ECO:0000256" key="6">
    <source>
        <dbReference type="ARBA" id="ARBA00022741"/>
    </source>
</evidence>
<evidence type="ECO:0000259" key="14">
    <source>
        <dbReference type="PROSITE" id="PS50929"/>
    </source>
</evidence>
<keyword evidence="9 12" id="KW-0472">Membrane</keyword>
<dbReference type="HOGENOM" id="CLU_000604_84_3_11"/>
<dbReference type="InterPro" id="IPR017871">
    <property type="entry name" value="ABC_transporter-like_CS"/>
</dbReference>
<feature type="transmembrane region" description="Helical" evidence="12">
    <location>
        <begin position="26"/>
        <end position="49"/>
    </location>
</feature>
<dbReference type="InterPro" id="IPR036640">
    <property type="entry name" value="ABC1_TM_sf"/>
</dbReference>
<evidence type="ECO:0000256" key="11">
    <source>
        <dbReference type="SAM" id="MobiDB-lite"/>
    </source>
</evidence>
<feature type="transmembrane region" description="Helical" evidence="12">
    <location>
        <begin position="166"/>
        <end position="184"/>
    </location>
</feature>
<evidence type="ECO:0000256" key="10">
    <source>
        <dbReference type="ARBA" id="ARBA00023455"/>
    </source>
</evidence>
<gene>
    <name evidence="15" type="ORF">SXIM_41010</name>
</gene>
<feature type="domain" description="ABC transporter" evidence="13">
    <location>
        <begin position="349"/>
        <end position="584"/>
    </location>
</feature>
<dbReference type="EMBL" id="CP009922">
    <property type="protein sequence ID" value="AKG45485.1"/>
    <property type="molecule type" value="Genomic_DNA"/>
</dbReference>
<dbReference type="GO" id="GO:0015421">
    <property type="term" value="F:ABC-type oligopeptide transporter activity"/>
    <property type="evidence" value="ECO:0007669"/>
    <property type="project" value="TreeGrafter"/>
</dbReference>
<dbReference type="AlphaFoldDB" id="A0A0F7FY71"/>
<dbReference type="SUPFAM" id="SSF52540">
    <property type="entry name" value="P-loop containing nucleoside triphosphate hydrolases"/>
    <property type="match status" value="1"/>
</dbReference>
<feature type="region of interest" description="Disordered" evidence="11">
    <location>
        <begin position="324"/>
        <end position="345"/>
    </location>
</feature>
<evidence type="ECO:0000256" key="1">
    <source>
        <dbReference type="ARBA" id="ARBA00004429"/>
    </source>
</evidence>
<dbReference type="GO" id="GO:0016887">
    <property type="term" value="F:ATP hydrolysis activity"/>
    <property type="evidence" value="ECO:0007669"/>
    <property type="project" value="InterPro"/>
</dbReference>
<keyword evidence="2" id="KW-0813">Transport</keyword>